<protein>
    <recommendedName>
        <fullName evidence="2">PB1-like domain-containing protein</fullName>
    </recommendedName>
</protein>
<evidence type="ECO:0000259" key="2">
    <source>
        <dbReference type="Pfam" id="PF26130"/>
    </source>
</evidence>
<comment type="caution">
    <text evidence="3">The sequence shown here is derived from an EMBL/GenBank/DDBJ whole genome shotgun (WGS) entry which is preliminary data.</text>
</comment>
<feature type="region of interest" description="Disordered" evidence="1">
    <location>
        <begin position="178"/>
        <end position="199"/>
    </location>
</feature>
<name>A0A1R3IJ77_9ROSI</name>
<gene>
    <name evidence="3" type="ORF">COLO4_22892</name>
</gene>
<evidence type="ECO:0000256" key="1">
    <source>
        <dbReference type="SAM" id="MobiDB-lite"/>
    </source>
</evidence>
<organism evidence="3 4">
    <name type="scientific">Corchorus olitorius</name>
    <dbReference type="NCBI Taxonomy" id="93759"/>
    <lineage>
        <taxon>Eukaryota</taxon>
        <taxon>Viridiplantae</taxon>
        <taxon>Streptophyta</taxon>
        <taxon>Embryophyta</taxon>
        <taxon>Tracheophyta</taxon>
        <taxon>Spermatophyta</taxon>
        <taxon>Magnoliopsida</taxon>
        <taxon>eudicotyledons</taxon>
        <taxon>Gunneridae</taxon>
        <taxon>Pentapetalae</taxon>
        <taxon>rosids</taxon>
        <taxon>malvids</taxon>
        <taxon>Malvales</taxon>
        <taxon>Malvaceae</taxon>
        <taxon>Grewioideae</taxon>
        <taxon>Apeibeae</taxon>
        <taxon>Corchorus</taxon>
    </lineage>
</organism>
<sequence length="418" mass="45767">MAFFEGIVRFHYSGSFVGEGESLRYENGIVDELGIDPDKLSKIELEELLKDAGCKNVLHIYYKRPGLSMCRGLKLIESDFDVLDMAGELVERGEVDTYAVHKVDDPHDAVLELEYGEVIEGGNEAHVDAVNDVGLDDVNDAGLDVATDAGKEGGLENEELGTGEVGIGVENVNLGAADGEKQNGPLPNVDGLGGQDGDRNAQDAAEIHVQEFSNGCAYFVPVEDDNSEDEDPEVKFARSEFETVIDEMLDEFEKSGFSLPGFRPIDAAEYVSGFENEADPSNNFNPEEPYYSTDEDNSVGFREIWVRCGTKHGPNQLQIKGQAFGNVQGGSASTCNTPTPNWFETVSSASTGGLQQASTNNKRPREPRGMEGYGLYTNHKGWKLRMLVLLLRGCIKLSTRKASHHQKFMEPKNQTIPV</sequence>
<evidence type="ECO:0000313" key="3">
    <source>
        <dbReference type="EMBL" id="OMO82648.1"/>
    </source>
</evidence>
<dbReference type="EMBL" id="AWUE01018095">
    <property type="protein sequence ID" value="OMO82648.1"/>
    <property type="molecule type" value="Genomic_DNA"/>
</dbReference>
<reference evidence="4" key="1">
    <citation type="submission" date="2013-09" db="EMBL/GenBank/DDBJ databases">
        <title>Corchorus olitorius genome sequencing.</title>
        <authorList>
            <person name="Alam M."/>
            <person name="Haque M.S."/>
            <person name="Islam M.S."/>
            <person name="Emdad E.M."/>
            <person name="Islam M.M."/>
            <person name="Ahmed B."/>
            <person name="Halim A."/>
            <person name="Hossen Q.M.M."/>
            <person name="Hossain M.Z."/>
            <person name="Ahmed R."/>
            <person name="Khan M.M."/>
            <person name="Islam R."/>
            <person name="Rashid M.M."/>
            <person name="Khan S.A."/>
            <person name="Rahman M.S."/>
            <person name="Alam M."/>
            <person name="Yahiya A.S."/>
            <person name="Khan M.S."/>
            <person name="Azam M.S."/>
            <person name="Haque T."/>
            <person name="Lashkar M.Z.H."/>
            <person name="Akhand A.I."/>
            <person name="Morshed G."/>
            <person name="Roy S."/>
            <person name="Uddin K.S."/>
            <person name="Rabeya T."/>
            <person name="Hossain A.S."/>
            <person name="Chowdhury A."/>
            <person name="Snigdha A.R."/>
            <person name="Mortoza M.S."/>
            <person name="Matin S.A."/>
            <person name="Hoque S.M.E."/>
            <person name="Islam M.K."/>
            <person name="Roy D.K."/>
            <person name="Haider R."/>
            <person name="Moosa M.M."/>
            <person name="Elias S.M."/>
            <person name="Hasan A.M."/>
            <person name="Jahan S."/>
            <person name="Shafiuddin M."/>
            <person name="Mahmood N."/>
            <person name="Shommy N.S."/>
        </authorList>
    </citation>
    <scope>NUCLEOTIDE SEQUENCE [LARGE SCALE GENOMIC DNA]</scope>
    <source>
        <strain evidence="4">cv. O-4</strain>
    </source>
</reference>
<feature type="compositionally biased region" description="Polar residues" evidence="1">
    <location>
        <begin position="347"/>
        <end position="361"/>
    </location>
</feature>
<feature type="region of interest" description="Disordered" evidence="1">
    <location>
        <begin position="347"/>
        <end position="372"/>
    </location>
</feature>
<dbReference type="InterPro" id="IPR058594">
    <property type="entry name" value="PB1-like_dom_pln"/>
</dbReference>
<dbReference type="AlphaFoldDB" id="A0A1R3IJ77"/>
<evidence type="ECO:0000313" key="4">
    <source>
        <dbReference type="Proteomes" id="UP000187203"/>
    </source>
</evidence>
<feature type="domain" description="PB1-like" evidence="2">
    <location>
        <begin position="8"/>
        <end position="101"/>
    </location>
</feature>
<keyword evidence="4" id="KW-1185">Reference proteome</keyword>
<accession>A0A1R3IJ77</accession>
<proteinExistence type="predicted"/>
<dbReference type="Pfam" id="PF26130">
    <property type="entry name" value="PB1-like"/>
    <property type="match status" value="1"/>
</dbReference>
<dbReference type="Proteomes" id="UP000187203">
    <property type="component" value="Unassembled WGS sequence"/>
</dbReference>